<feature type="region of interest" description="Disordered" evidence="11">
    <location>
        <begin position="1242"/>
        <end position="1264"/>
    </location>
</feature>
<dbReference type="SUPFAM" id="SSF64268">
    <property type="entry name" value="PX domain"/>
    <property type="match status" value="1"/>
</dbReference>
<feature type="compositionally biased region" description="Basic and acidic residues" evidence="11">
    <location>
        <begin position="168"/>
        <end position="177"/>
    </location>
</feature>
<feature type="compositionally biased region" description="Polar residues" evidence="11">
    <location>
        <begin position="37"/>
        <end position="47"/>
    </location>
</feature>
<dbReference type="InterPro" id="IPR035704">
    <property type="entry name" value="SNX8/Mvp1_PX"/>
</dbReference>
<feature type="compositionally biased region" description="Gly residues" evidence="11">
    <location>
        <begin position="1503"/>
        <end position="1534"/>
    </location>
</feature>
<dbReference type="SMART" id="SM00382">
    <property type="entry name" value="AAA"/>
    <property type="match status" value="1"/>
</dbReference>
<feature type="region of interest" description="Disordered" evidence="11">
    <location>
        <begin position="635"/>
        <end position="662"/>
    </location>
</feature>
<evidence type="ECO:0000256" key="11">
    <source>
        <dbReference type="SAM" id="MobiDB-lite"/>
    </source>
</evidence>
<dbReference type="InterPro" id="IPR027267">
    <property type="entry name" value="AH/BAR_dom_sf"/>
</dbReference>
<feature type="region of interest" description="Disordered" evidence="11">
    <location>
        <begin position="35"/>
        <end position="94"/>
    </location>
</feature>
<comment type="similarity">
    <text evidence="4">Belongs to the sorting nexin family.</text>
</comment>
<keyword evidence="8" id="KW-0653">Protein transport</keyword>
<proteinExistence type="inferred from homology"/>
<dbReference type="VEuPathDB" id="FungiDB:BO71DRAFT_319699"/>
<comment type="function">
    <text evidence="1">Required for vacuolar protein sorting.</text>
</comment>
<dbReference type="EMBL" id="KZ825831">
    <property type="protein sequence ID" value="PYH96946.1"/>
    <property type="molecule type" value="Genomic_DNA"/>
</dbReference>
<dbReference type="CDD" id="cd07597">
    <property type="entry name" value="BAR_SNX8"/>
    <property type="match status" value="1"/>
</dbReference>
<dbReference type="InterPro" id="IPR003959">
    <property type="entry name" value="ATPase_AAA_core"/>
</dbReference>
<accession>A0A319DHI9</accession>
<gene>
    <name evidence="13" type="ORF">BO71DRAFT_319699</name>
</gene>
<dbReference type="Gene3D" id="3.30.1520.10">
    <property type="entry name" value="Phox-like domain"/>
    <property type="match status" value="1"/>
</dbReference>
<feature type="region of interest" description="Disordered" evidence="11">
    <location>
        <begin position="503"/>
        <end position="527"/>
    </location>
</feature>
<dbReference type="GO" id="GO:0032266">
    <property type="term" value="F:phosphatidylinositol-3-phosphate binding"/>
    <property type="evidence" value="ECO:0007669"/>
    <property type="project" value="TreeGrafter"/>
</dbReference>
<dbReference type="GO" id="GO:0005524">
    <property type="term" value="F:ATP binding"/>
    <property type="evidence" value="ECO:0007669"/>
    <property type="project" value="InterPro"/>
</dbReference>
<evidence type="ECO:0000256" key="2">
    <source>
        <dbReference type="ARBA" id="ARBA00004287"/>
    </source>
</evidence>
<dbReference type="InterPro" id="IPR045734">
    <property type="entry name" value="Snx8_BAR_dom"/>
</dbReference>
<dbReference type="CDD" id="cd06866">
    <property type="entry name" value="PX_SNX8_Mvp1p_like"/>
    <property type="match status" value="1"/>
</dbReference>
<evidence type="ECO:0000256" key="5">
    <source>
        <dbReference type="ARBA" id="ARBA00014268"/>
    </source>
</evidence>
<dbReference type="InterPro" id="IPR003593">
    <property type="entry name" value="AAA+_ATPase"/>
</dbReference>
<feature type="region of interest" description="Disordered" evidence="11">
    <location>
        <begin position="1375"/>
        <end position="1551"/>
    </location>
</feature>
<feature type="compositionally biased region" description="Polar residues" evidence="11">
    <location>
        <begin position="1465"/>
        <end position="1479"/>
    </location>
</feature>
<dbReference type="FunFam" id="1.20.1270.60:FF:000072">
    <property type="entry name" value="Sorting nexin MVP1"/>
    <property type="match status" value="1"/>
</dbReference>
<dbReference type="GO" id="GO:0006623">
    <property type="term" value="P:protein targeting to vacuole"/>
    <property type="evidence" value="ECO:0007669"/>
    <property type="project" value="TreeGrafter"/>
</dbReference>
<feature type="compositionally biased region" description="Polar residues" evidence="11">
    <location>
        <begin position="269"/>
        <end position="278"/>
    </location>
</feature>
<keyword evidence="7" id="KW-0963">Cytoplasm</keyword>
<name>A0A319DHI9_9EURO</name>
<dbReference type="Pfam" id="PF19566">
    <property type="entry name" value="Snx8_BAR_dom"/>
    <property type="match status" value="1"/>
</dbReference>
<dbReference type="GO" id="GO:0005829">
    <property type="term" value="C:cytosol"/>
    <property type="evidence" value="ECO:0007669"/>
    <property type="project" value="GOC"/>
</dbReference>
<evidence type="ECO:0000256" key="1">
    <source>
        <dbReference type="ARBA" id="ARBA00002474"/>
    </source>
</evidence>
<organism evidence="13 14">
    <name type="scientific">Aspergillus ellipticus CBS 707.79</name>
    <dbReference type="NCBI Taxonomy" id="1448320"/>
    <lineage>
        <taxon>Eukaryota</taxon>
        <taxon>Fungi</taxon>
        <taxon>Dikarya</taxon>
        <taxon>Ascomycota</taxon>
        <taxon>Pezizomycotina</taxon>
        <taxon>Eurotiomycetes</taxon>
        <taxon>Eurotiomycetidae</taxon>
        <taxon>Eurotiales</taxon>
        <taxon>Aspergillaceae</taxon>
        <taxon>Aspergillus</taxon>
        <taxon>Aspergillus subgen. Circumdati</taxon>
    </lineage>
</organism>
<feature type="compositionally biased region" description="Polar residues" evidence="11">
    <location>
        <begin position="295"/>
        <end position="311"/>
    </location>
</feature>
<dbReference type="Gene3D" id="3.40.50.300">
    <property type="entry name" value="P-loop containing nucleotide triphosphate hydrolases"/>
    <property type="match status" value="1"/>
</dbReference>
<reference evidence="13 14" key="1">
    <citation type="submission" date="2018-02" db="EMBL/GenBank/DDBJ databases">
        <title>The genomes of Aspergillus section Nigri reveals drivers in fungal speciation.</title>
        <authorList>
            <consortium name="DOE Joint Genome Institute"/>
            <person name="Vesth T.C."/>
            <person name="Nybo J."/>
            <person name="Theobald S."/>
            <person name="Brandl J."/>
            <person name="Frisvad J.C."/>
            <person name="Nielsen K.F."/>
            <person name="Lyhne E.K."/>
            <person name="Kogle M.E."/>
            <person name="Kuo A."/>
            <person name="Riley R."/>
            <person name="Clum A."/>
            <person name="Nolan M."/>
            <person name="Lipzen A."/>
            <person name="Salamov A."/>
            <person name="Henrissat B."/>
            <person name="Wiebenga A."/>
            <person name="De vries R.P."/>
            <person name="Grigoriev I.V."/>
            <person name="Mortensen U.H."/>
            <person name="Andersen M.R."/>
            <person name="Baker S.E."/>
        </authorList>
    </citation>
    <scope>NUCLEOTIDE SEQUENCE [LARGE SCALE GENOMIC DNA]</scope>
    <source>
        <strain evidence="13 14">CBS 707.79</strain>
    </source>
</reference>
<dbReference type="GO" id="GO:0016020">
    <property type="term" value="C:membrane"/>
    <property type="evidence" value="ECO:0007669"/>
    <property type="project" value="UniProtKB-SubCell"/>
</dbReference>
<dbReference type="Gene3D" id="1.20.1270.60">
    <property type="entry name" value="Arfaptin homology (AH) domain/BAR domain"/>
    <property type="match status" value="1"/>
</dbReference>
<dbReference type="InterPro" id="IPR001683">
    <property type="entry name" value="PX_dom"/>
</dbReference>
<sequence>MAMGQGEQRAIHPFFRRGHCPLRLPYILRNRDHSYETSDVPNKQSPASHVPAISSSPQPSAAPVAHAVMLEHDPNASRRKRRKTNTPCDATPSQGLVAHFVIPQNDQPSRVQEAALAESLPADTHAEFSQFPDPPIDPALQNYSFHIAEPEQQTPGGTCDGAEPPNDDTSRLPEKTSPRQKIIKLNANGKLLPSPVAENLEDKSKKKASKRKADGQKPTAGGSKVIVIKYGAEKEARGRVGNLINAILSGQKKHGPPPKAPAPPARASTAGQPQSTKPTHPFFMKKPARKPDVPATQTKLQESTLSSSEQDVSGKPASASKKAFSTFKPRPKFAESIQPIWPPRDLTHVRGIEDTINAQDRVYCDLEMDRKKSKMAAVSINDKENILLQQLRKHSRDPQHILRVPSRHLASGKVLQTAVTRQLSNSATHDDKTLTDTSHLALRRLHSSLPSSMTAFDRGQFDIHTWTQKYAPQSADQVLQSTKEVYMLRDWLKYLMISAVDTGKSSKDDEKTKKKMEEKKRKRRKKEHLDGFIVSSEDEAYELDPVDDSDDELAGDVTTKRTMVRSGDLTLNSKSGAERARTSNAILLSGPSGCGKTASVYAVAKELDFEVFEINPGNRRSARDIVERVGDMTRNHLVHNPTGEGAATRQPSGPEAPNEEPVDCKQNKLVGFFKSLPAKGSKPSTKAAAKTAPETDTKRSRNQKQSLILLEEADVLFDEDKQFWSGVLTLINQSKRPIIITCNDENLIPIQDISFHAILRYRTPPLDLAVDYLLLLAAHEGHMLKRNAVEDLYTCTGKDIRRTIMELGFWCQMAVGSEKSGLDWLIDRWPPGSDLDKNGDPVRVLSLNTYEPHMGWFSRDMLMCGDTEGAMESQHELLHWWQLSPQDSESIAQSRQSGSQSKPNPAMSNLERLDKIRKESELMDMRSTLDLLCSPCSVDPKFDLTDISAPSMPERQRVNYTEGYTLLDTTLIPDYSSAPAAIACTFEALLDKAFRSAEIRDNETAQAAHVLDSITKPRVASPGTNFFTAFEPIKRAGMYPLPTGRLAPSFENGLAPIAEDLAPYIRGIMAYDLRLAQHRQQLGGLLSVDTTGTKRGRQTRASRAALEGGNKAFTRKERWFAADVNPWLVLATGKQEWHNLLVQAGHFKVPSVGEALSESQEAASDSIGAPVAVPIIPSPIVSRSLLSCYLSSRPCSDRAPLPTLPSMSLFGTSPDDSPLANSAQRSKSSLFADEPSYGGNAGNASSSLFADDDSSGSPWLSGANKRTSKDEIVKTLLPDSDIPESYIDAYDLVLGAGDRVGSGVGLTSVREILSGSGLSATDQAKILNLVVSGDLDSANGLGRGEFSVLLALVGLAQEGEDLTFDAVDDRRKKLPVPKTSYFETLRAKQEPPAPTPSQDRPSTPPPPSSPPREPSSTQSRQSGQPSMGSLEADPWGSPQLHRGHAHTQAQTESEHPVLNGFGSVRSGTNAWASRASDASGSHEAPENPRPNGRADTAPTSAGFGWGESLGNTSDGGGGLGGPVRAGLGGGGFGSSGSEQGEPNPRRRSLGIGRVASPHLEEVITITLLPEKEGMFMFQHRNYEVKSARRGSTVVRRYSDFVWLLDCLHKRYPFRQLPLLPPKRISVNGTHLAADSTSFLEKRRRGLVRFTNALVRHPVLSQEQLVIMFLTVPTELSVWRKQATISVQDEFAGRALPAELEDSLPSDLPDMFDTVRSGVKKSAEVYINLCTLLERLAKRNEGLAADHLRFSLALQSLTEVTRDTYAVDTNDVPLLNEGIKATARHLSASQSLLEDEARAWEEGMLEDLKRQRDCLVGVREMFDRRDRYARNNIPQLERRIENNERKLQELRARPQGGAKPGEIEKVEESIFKHARGVFIKECIRDELVYFQQSQYHISRLHQDWSQERVKYSELQADNWRSLSDQVEGMPLGD</sequence>
<dbReference type="GO" id="GO:0005768">
    <property type="term" value="C:endosome"/>
    <property type="evidence" value="ECO:0007669"/>
    <property type="project" value="TreeGrafter"/>
</dbReference>
<dbReference type="Pfam" id="PF00787">
    <property type="entry name" value="PX"/>
    <property type="match status" value="1"/>
</dbReference>
<evidence type="ECO:0000256" key="3">
    <source>
        <dbReference type="ARBA" id="ARBA00004496"/>
    </source>
</evidence>
<protein>
    <recommendedName>
        <fullName evidence="5">Sorting nexin MVP1</fullName>
    </recommendedName>
    <alternativeName>
        <fullName evidence="10">Sorting nexin mvp1</fullName>
    </alternativeName>
</protein>
<evidence type="ECO:0000256" key="9">
    <source>
        <dbReference type="ARBA" id="ARBA00023136"/>
    </source>
</evidence>
<evidence type="ECO:0000256" key="8">
    <source>
        <dbReference type="ARBA" id="ARBA00022927"/>
    </source>
</evidence>
<dbReference type="InterPro" id="IPR027417">
    <property type="entry name" value="P-loop_NTPase"/>
</dbReference>
<dbReference type="InterPro" id="IPR028662">
    <property type="entry name" value="SNX8/Mvp1"/>
</dbReference>
<keyword evidence="14" id="KW-1185">Reference proteome</keyword>
<comment type="subcellular location">
    <subcellularLocation>
        <location evidence="3">Cytoplasm</location>
    </subcellularLocation>
    <subcellularLocation>
        <location evidence="2">Membrane</location>
        <topology evidence="2">Peripheral membrane protein</topology>
        <orientation evidence="2">Cytoplasmic side</orientation>
    </subcellularLocation>
</comment>
<dbReference type="GO" id="GO:0042147">
    <property type="term" value="P:retrograde transport, endosome to Golgi"/>
    <property type="evidence" value="ECO:0007669"/>
    <property type="project" value="InterPro"/>
</dbReference>
<feature type="region of interest" description="Disordered" evidence="11">
    <location>
        <begin position="249"/>
        <end position="323"/>
    </location>
</feature>
<dbReference type="SMART" id="SM00312">
    <property type="entry name" value="PX"/>
    <property type="match status" value="1"/>
</dbReference>
<evidence type="ECO:0000256" key="10">
    <source>
        <dbReference type="ARBA" id="ARBA00072009"/>
    </source>
</evidence>
<evidence type="ECO:0000256" key="6">
    <source>
        <dbReference type="ARBA" id="ARBA00022448"/>
    </source>
</evidence>
<evidence type="ECO:0000256" key="7">
    <source>
        <dbReference type="ARBA" id="ARBA00022490"/>
    </source>
</evidence>
<dbReference type="Proteomes" id="UP000247810">
    <property type="component" value="Unassembled WGS sequence"/>
</dbReference>
<evidence type="ECO:0000313" key="14">
    <source>
        <dbReference type="Proteomes" id="UP000247810"/>
    </source>
</evidence>
<feature type="domain" description="PX" evidence="12">
    <location>
        <begin position="1560"/>
        <end position="1675"/>
    </location>
</feature>
<dbReference type="FunFam" id="1.10.238.10:FF:000466">
    <property type="entry name" value="Sorting nexin Mvp1"/>
    <property type="match status" value="1"/>
</dbReference>
<dbReference type="FunFam" id="3.30.1520.10:FF:000037">
    <property type="entry name" value="Sorting nexin mvp-1"/>
    <property type="match status" value="1"/>
</dbReference>
<feature type="compositionally biased region" description="Low complexity" evidence="11">
    <location>
        <begin position="50"/>
        <end position="68"/>
    </location>
</feature>
<feature type="region of interest" description="Disordered" evidence="11">
    <location>
        <begin position="150"/>
        <end position="220"/>
    </location>
</feature>
<evidence type="ECO:0000259" key="12">
    <source>
        <dbReference type="PROSITE" id="PS50195"/>
    </source>
</evidence>
<feature type="compositionally biased region" description="Low complexity" evidence="11">
    <location>
        <begin position="677"/>
        <end position="692"/>
    </location>
</feature>
<dbReference type="InterPro" id="IPR036871">
    <property type="entry name" value="PX_dom_sf"/>
</dbReference>
<keyword evidence="9" id="KW-0472">Membrane</keyword>
<feature type="region of interest" description="Disordered" evidence="11">
    <location>
        <begin position="675"/>
        <end position="703"/>
    </location>
</feature>
<feature type="compositionally biased region" description="Polar residues" evidence="11">
    <location>
        <begin position="85"/>
        <end position="94"/>
    </location>
</feature>
<dbReference type="Pfam" id="PF00004">
    <property type="entry name" value="AAA"/>
    <property type="match status" value="1"/>
</dbReference>
<evidence type="ECO:0000256" key="4">
    <source>
        <dbReference type="ARBA" id="ARBA00010883"/>
    </source>
</evidence>
<feature type="compositionally biased region" description="Pro residues" evidence="11">
    <location>
        <begin position="1402"/>
        <end position="1413"/>
    </location>
</feature>
<keyword evidence="6" id="KW-0813">Transport</keyword>
<dbReference type="Gene3D" id="1.10.238.10">
    <property type="entry name" value="EF-hand"/>
    <property type="match status" value="1"/>
</dbReference>
<evidence type="ECO:0000313" key="13">
    <source>
        <dbReference type="EMBL" id="PYH96946.1"/>
    </source>
</evidence>
<dbReference type="STRING" id="1448320.A0A319DHI9"/>
<dbReference type="PANTHER" id="PTHR47554">
    <property type="entry name" value="SORTING NEXIN MVP1"/>
    <property type="match status" value="1"/>
</dbReference>
<dbReference type="PROSITE" id="PS50195">
    <property type="entry name" value="PX"/>
    <property type="match status" value="1"/>
</dbReference>
<dbReference type="GO" id="GO:0016887">
    <property type="term" value="F:ATP hydrolysis activity"/>
    <property type="evidence" value="ECO:0007669"/>
    <property type="project" value="InterPro"/>
</dbReference>
<dbReference type="SUPFAM" id="SSF52540">
    <property type="entry name" value="P-loop containing nucleoside triphosphate hydrolases"/>
    <property type="match status" value="1"/>
</dbReference>
<dbReference type="PANTHER" id="PTHR47554:SF1">
    <property type="entry name" value="SORTING NEXIN MVP1"/>
    <property type="match status" value="1"/>
</dbReference>
<dbReference type="OrthoDB" id="10064318at2759"/>
<feature type="compositionally biased region" description="Basic and acidic residues" evidence="11">
    <location>
        <begin position="504"/>
        <end position="519"/>
    </location>
</feature>
<feature type="region of interest" description="Disordered" evidence="11">
    <location>
        <begin position="1206"/>
        <end position="1225"/>
    </location>
</feature>